<reference evidence="2 3" key="1">
    <citation type="journal article" date="2023" name="Sci. Data">
        <title>Genome assembly of the Korean intertidal mud-creeper Batillaria attramentaria.</title>
        <authorList>
            <person name="Patra A.K."/>
            <person name="Ho P.T."/>
            <person name="Jun S."/>
            <person name="Lee S.J."/>
            <person name="Kim Y."/>
            <person name="Won Y.J."/>
        </authorList>
    </citation>
    <scope>NUCLEOTIDE SEQUENCE [LARGE SCALE GENOMIC DNA]</scope>
    <source>
        <strain evidence="2">Wonlab-2016</strain>
    </source>
</reference>
<evidence type="ECO:0000256" key="1">
    <source>
        <dbReference type="SAM" id="MobiDB-lite"/>
    </source>
</evidence>
<protein>
    <submittedName>
        <fullName evidence="2">Uncharacterized protein</fullName>
    </submittedName>
</protein>
<dbReference type="EMBL" id="JACVVK020000147">
    <property type="protein sequence ID" value="KAK7488735.1"/>
    <property type="molecule type" value="Genomic_DNA"/>
</dbReference>
<feature type="compositionally biased region" description="Basic and acidic residues" evidence="1">
    <location>
        <begin position="1"/>
        <end position="11"/>
    </location>
</feature>
<feature type="region of interest" description="Disordered" evidence="1">
    <location>
        <begin position="1"/>
        <end position="20"/>
    </location>
</feature>
<organism evidence="2 3">
    <name type="scientific">Batillaria attramentaria</name>
    <dbReference type="NCBI Taxonomy" id="370345"/>
    <lineage>
        <taxon>Eukaryota</taxon>
        <taxon>Metazoa</taxon>
        <taxon>Spiralia</taxon>
        <taxon>Lophotrochozoa</taxon>
        <taxon>Mollusca</taxon>
        <taxon>Gastropoda</taxon>
        <taxon>Caenogastropoda</taxon>
        <taxon>Sorbeoconcha</taxon>
        <taxon>Cerithioidea</taxon>
        <taxon>Batillariidae</taxon>
        <taxon>Batillaria</taxon>
    </lineage>
</organism>
<gene>
    <name evidence="2" type="ORF">BaRGS_00020032</name>
</gene>
<evidence type="ECO:0000313" key="2">
    <source>
        <dbReference type="EMBL" id="KAK7488735.1"/>
    </source>
</evidence>
<dbReference type="AlphaFoldDB" id="A0ABD0KNX2"/>
<proteinExistence type="predicted"/>
<comment type="caution">
    <text evidence="2">The sequence shown here is derived from an EMBL/GenBank/DDBJ whole genome shotgun (WGS) entry which is preliminary data.</text>
</comment>
<feature type="compositionally biased region" description="Low complexity" evidence="1">
    <location>
        <begin position="119"/>
        <end position="130"/>
    </location>
</feature>
<dbReference type="Proteomes" id="UP001519460">
    <property type="component" value="Unassembled WGS sequence"/>
</dbReference>
<evidence type="ECO:0000313" key="3">
    <source>
        <dbReference type="Proteomes" id="UP001519460"/>
    </source>
</evidence>
<sequence>MLTQTAKRERINQPQARNGQIVFCSKENSPQLSQPSQTQIPRVGEFSAGNVAVTPVDTGVGPHGKIPESKNLRLSQTQTKIWSLCHVHTQNVTCPSRRSSRPGARERSSVSGARRRSQSTRVTGRAGRVRAGASAACHFLPNAA</sequence>
<feature type="region of interest" description="Disordered" evidence="1">
    <location>
        <begin position="92"/>
        <end position="130"/>
    </location>
</feature>
<name>A0ABD0KNX2_9CAEN</name>
<keyword evidence="3" id="KW-1185">Reference proteome</keyword>
<accession>A0ABD0KNX2</accession>